<feature type="non-terminal residue" evidence="1">
    <location>
        <position position="1"/>
    </location>
</feature>
<protein>
    <submittedName>
        <fullName evidence="1">Uncharacterized protein</fullName>
    </submittedName>
</protein>
<evidence type="ECO:0000313" key="1">
    <source>
        <dbReference type="EMBL" id="CAB3998269.1"/>
    </source>
</evidence>
<dbReference type="OrthoDB" id="6773841at2759"/>
<dbReference type="EMBL" id="CACRXK020003313">
    <property type="protein sequence ID" value="CAB3998269.1"/>
    <property type="molecule type" value="Genomic_DNA"/>
</dbReference>
<dbReference type="Proteomes" id="UP001152795">
    <property type="component" value="Unassembled WGS sequence"/>
</dbReference>
<dbReference type="AlphaFoldDB" id="A0A6S7H648"/>
<evidence type="ECO:0000313" key="2">
    <source>
        <dbReference type="Proteomes" id="UP001152795"/>
    </source>
</evidence>
<accession>A0A6S7H648</accession>
<comment type="caution">
    <text evidence="1">The sequence shown here is derived from an EMBL/GenBank/DDBJ whole genome shotgun (WGS) entry which is preliminary data.</text>
</comment>
<organism evidence="1 2">
    <name type="scientific">Paramuricea clavata</name>
    <name type="common">Red gorgonian</name>
    <name type="synonym">Violescent sea-whip</name>
    <dbReference type="NCBI Taxonomy" id="317549"/>
    <lineage>
        <taxon>Eukaryota</taxon>
        <taxon>Metazoa</taxon>
        <taxon>Cnidaria</taxon>
        <taxon>Anthozoa</taxon>
        <taxon>Octocorallia</taxon>
        <taxon>Malacalcyonacea</taxon>
        <taxon>Plexauridae</taxon>
        <taxon>Paramuricea</taxon>
    </lineage>
</organism>
<sequence>AIIAYRKARICAIPKAEKITSNNDLSPISILPTLSKIFERLVPRQMSDFVTNTTTGVVQLVPTAEVTTPRLSCWQCEMTFIEL</sequence>
<gene>
    <name evidence="1" type="ORF">PACLA_8A031930</name>
</gene>
<name>A0A6S7H648_PARCT</name>
<keyword evidence="2" id="KW-1185">Reference proteome</keyword>
<reference evidence="1" key="1">
    <citation type="submission" date="2020-04" db="EMBL/GenBank/DDBJ databases">
        <authorList>
            <person name="Alioto T."/>
            <person name="Alioto T."/>
            <person name="Gomez Garrido J."/>
        </authorList>
    </citation>
    <scope>NUCLEOTIDE SEQUENCE</scope>
    <source>
        <strain evidence="1">A484AB</strain>
    </source>
</reference>
<proteinExistence type="predicted"/>